<feature type="compositionally biased region" description="Basic and acidic residues" evidence="1">
    <location>
        <begin position="208"/>
        <end position="220"/>
    </location>
</feature>
<feature type="region of interest" description="Disordered" evidence="1">
    <location>
        <begin position="208"/>
        <end position="230"/>
    </location>
</feature>
<sequence length="400" mass="43530">MPSIFLSLKKRKSRTKSHTTNGSLKRNPRSSNTSSNSSSRYSQASGEPGKTDTIALLSPPPVDLSEKRPDDDVPSALMPISKTLPDPESEQSSRALVLGLPTKLTRKASRVSFSDMRFGGTSMLGGYGRKSQRHDVDDKERLSAQVSAVGEREGQKDDKEIGSGAALVPTHGIMKTATNASAGVGMHSVRFTLDLPPKLDLDLSLSDEKVEDGSLDKKNESTAIKEPSRWGRQTTEAVLDRSKIVSTEFVSREDDGVKRSDEGGSSMEKRESESVVTSSAYETELHQQQSTERDYSQTSTISTLDCESAFIVRRLEELALVEPNQSDGRVLPRVPTMGRVLSGPESLAKRQARVFICNGSLVWDGGIEEVARIPASSVNNRMARRESLRKANQSDGCVSA</sequence>
<evidence type="ECO:0000313" key="3">
    <source>
        <dbReference type="Proteomes" id="UP000629468"/>
    </source>
</evidence>
<gene>
    <name evidence="2" type="ORF">Agabi119p4_9619</name>
</gene>
<feature type="compositionally biased region" description="Polar residues" evidence="1">
    <location>
        <begin position="274"/>
        <end position="296"/>
    </location>
</feature>
<evidence type="ECO:0000313" key="2">
    <source>
        <dbReference type="EMBL" id="KAF7761627.1"/>
    </source>
</evidence>
<dbReference type="EMBL" id="JABXXO010000013">
    <property type="protein sequence ID" value="KAF7761627.1"/>
    <property type="molecule type" value="Genomic_DNA"/>
</dbReference>
<comment type="caution">
    <text evidence="2">The sequence shown here is derived from an EMBL/GenBank/DDBJ whole genome shotgun (WGS) entry which is preliminary data.</text>
</comment>
<organism evidence="2 3">
    <name type="scientific">Agaricus bisporus var. burnettii</name>
    <dbReference type="NCBI Taxonomy" id="192524"/>
    <lineage>
        <taxon>Eukaryota</taxon>
        <taxon>Fungi</taxon>
        <taxon>Dikarya</taxon>
        <taxon>Basidiomycota</taxon>
        <taxon>Agaricomycotina</taxon>
        <taxon>Agaricomycetes</taxon>
        <taxon>Agaricomycetidae</taxon>
        <taxon>Agaricales</taxon>
        <taxon>Agaricineae</taxon>
        <taxon>Agaricaceae</taxon>
        <taxon>Agaricus</taxon>
    </lineage>
</organism>
<name>A0A8H7C369_AGABI</name>
<evidence type="ECO:0000256" key="1">
    <source>
        <dbReference type="SAM" id="MobiDB-lite"/>
    </source>
</evidence>
<feature type="region of interest" description="Disordered" evidence="1">
    <location>
        <begin position="1"/>
        <end position="94"/>
    </location>
</feature>
<feature type="region of interest" description="Disordered" evidence="1">
    <location>
        <begin position="250"/>
        <end position="296"/>
    </location>
</feature>
<feature type="compositionally biased region" description="Basic and acidic residues" evidence="1">
    <location>
        <begin position="250"/>
        <end position="273"/>
    </location>
</feature>
<proteinExistence type="predicted"/>
<feature type="compositionally biased region" description="Low complexity" evidence="1">
    <location>
        <begin position="29"/>
        <end position="45"/>
    </location>
</feature>
<dbReference type="AlphaFoldDB" id="A0A8H7C369"/>
<dbReference type="Proteomes" id="UP000629468">
    <property type="component" value="Unassembled WGS sequence"/>
</dbReference>
<protein>
    <submittedName>
        <fullName evidence="2">Uncharacterized protein</fullName>
    </submittedName>
</protein>
<accession>A0A8H7C369</accession>
<feature type="compositionally biased region" description="Basic residues" evidence="1">
    <location>
        <begin position="8"/>
        <end position="17"/>
    </location>
</feature>
<reference evidence="2 3" key="1">
    <citation type="journal article" name="Sci. Rep.">
        <title>Telomere-to-telomere assembled and centromere annotated genomes of the two main subspecies of the button mushroom Agaricus bisporus reveal especially polymorphic chromosome ends.</title>
        <authorList>
            <person name="Sonnenberg A.S.M."/>
            <person name="Sedaghat-Telgerd N."/>
            <person name="Lavrijssen B."/>
            <person name="Ohm R.A."/>
            <person name="Hendrickx P.M."/>
            <person name="Scholtmeijer K."/>
            <person name="Baars J.J.P."/>
            <person name="van Peer A."/>
        </authorList>
    </citation>
    <scope>NUCLEOTIDE SEQUENCE [LARGE SCALE GENOMIC DNA]</scope>
    <source>
        <strain evidence="2 3">H119_p4</strain>
    </source>
</reference>